<feature type="domain" description="AMP-dependent synthetase/ligase" evidence="1">
    <location>
        <begin position="46"/>
        <end position="434"/>
    </location>
</feature>
<dbReference type="EMBL" id="CP001276">
    <property type="protein sequence ID" value="ACM06952.1"/>
    <property type="molecule type" value="Genomic_DNA"/>
</dbReference>
<dbReference type="Gene3D" id="3.40.50.12780">
    <property type="entry name" value="N-terminal domain of ligase-like"/>
    <property type="match status" value="1"/>
</dbReference>
<dbReference type="PANTHER" id="PTHR43767:SF12">
    <property type="entry name" value="AMP-DEPENDENT SYNTHETASE AND LIGASE"/>
    <property type="match status" value="1"/>
</dbReference>
<keyword evidence="3" id="KW-0614">Plasmid</keyword>
<geneLocation type="plasmid" evidence="4">
    <name>Tros</name>
</geneLocation>
<dbReference type="InterPro" id="IPR000873">
    <property type="entry name" value="AMP-dep_synth/lig_dom"/>
</dbReference>
<dbReference type="InterPro" id="IPR020845">
    <property type="entry name" value="AMP-binding_CS"/>
</dbReference>
<dbReference type="HOGENOM" id="CLU_000022_59_7_0"/>
<evidence type="ECO:0000259" key="1">
    <source>
        <dbReference type="Pfam" id="PF00501"/>
    </source>
</evidence>
<evidence type="ECO:0000313" key="4">
    <source>
        <dbReference type="Proteomes" id="UP000000447"/>
    </source>
</evidence>
<sequence>MGATSQLPQSLPVTPEARPWLRHYEPGVPWTIEIPETTLPEYLALNAGRYPRREAIRFFGKAIHYRELDEAVNRFANALIRLGVEPGDRVGLVLPNCPQIVIGYYGALRAGAVVVPCNPLYAEPELAHQLADAGVKVVLCLSLMFPKVQAVRDRVPTLEHVVVTNIKEYLPPLARVGFTLFRERKEGHEVTLPEDGRTHWLQPLLQQAPATMPSVRRDPDDLAVLQYTAGTTGVPKGAMLTHRNLVAVTLQTHAWARNIEEPDGSDVVLGVIPIFHIYGQTVVMNFPIVSGGCMILIPRFDLKAILEAIDHEHPTFFPGVPTMYAVLANAPKVEQYNLRSLKACISGAAPLPVPVQEQFERLTGARLVEGYGLSEAPVTHCNPILGERRAGTIGLPIPSTEAIVVDLETGTTMLPPGEVGELAVRGPQVMQGYWKRADETERVFRGSWFLTGDIARMTEDGYFQIVDRRKDMIIVGGLKVFPSEVEKVLLEHPAVQEAVVVGIPDPYRGEMVKAYVVLREGASVEPRELLAFCRERLAPHRVPREIEIRTELPKNLIGKVLRRKLIEEELAKRQASAPDTAPEV</sequence>
<dbReference type="EC" id="6.2.1.3" evidence="3"/>
<evidence type="ECO:0000313" key="3">
    <source>
        <dbReference type="EMBL" id="ACM06952.1"/>
    </source>
</evidence>
<dbReference type="Proteomes" id="UP000000447">
    <property type="component" value="Plasmid unnamed"/>
</dbReference>
<accession>B9L4S4</accession>
<protein>
    <submittedName>
        <fullName evidence="3">Long-chain-fatty-acid--CoA ligase (Long-chain acyl-CoAsynthetase)</fullName>
        <ecNumber evidence="3">6.2.1.3</ecNumber>
    </submittedName>
</protein>
<dbReference type="RefSeq" id="WP_012642939.1">
    <property type="nucleotide sequence ID" value="NC_011961.1"/>
</dbReference>
<evidence type="ECO:0000259" key="2">
    <source>
        <dbReference type="Pfam" id="PF13193"/>
    </source>
</evidence>
<dbReference type="eggNOG" id="COG0318">
    <property type="taxonomic scope" value="Bacteria"/>
</dbReference>
<dbReference type="AlphaFoldDB" id="B9L4S4"/>
<keyword evidence="3" id="KW-0436">Ligase</keyword>
<proteinExistence type="predicted"/>
<dbReference type="InterPro" id="IPR042099">
    <property type="entry name" value="ANL_N_sf"/>
</dbReference>
<dbReference type="Pfam" id="PF00501">
    <property type="entry name" value="AMP-binding"/>
    <property type="match status" value="1"/>
</dbReference>
<keyword evidence="4" id="KW-1185">Reference proteome</keyword>
<dbReference type="PANTHER" id="PTHR43767">
    <property type="entry name" value="LONG-CHAIN-FATTY-ACID--COA LIGASE"/>
    <property type="match status" value="1"/>
</dbReference>
<organism evidence="3 4">
    <name type="scientific">Thermomicrobium roseum (strain ATCC 27502 / DSM 5159 / P-2)</name>
    <dbReference type="NCBI Taxonomy" id="309801"/>
    <lineage>
        <taxon>Bacteria</taxon>
        <taxon>Pseudomonadati</taxon>
        <taxon>Thermomicrobiota</taxon>
        <taxon>Thermomicrobia</taxon>
        <taxon>Thermomicrobiales</taxon>
        <taxon>Thermomicrobiaceae</taxon>
        <taxon>Thermomicrobium</taxon>
    </lineage>
</organism>
<dbReference type="Gene3D" id="3.30.300.30">
    <property type="match status" value="1"/>
</dbReference>
<dbReference type="Pfam" id="PF13193">
    <property type="entry name" value="AMP-binding_C"/>
    <property type="match status" value="1"/>
</dbReference>
<name>B9L4S4_THERP</name>
<dbReference type="PROSITE" id="PS00455">
    <property type="entry name" value="AMP_BINDING"/>
    <property type="match status" value="1"/>
</dbReference>
<dbReference type="InterPro" id="IPR045851">
    <property type="entry name" value="AMP-bd_C_sf"/>
</dbReference>
<reference evidence="3 4" key="1">
    <citation type="journal article" date="2009" name="PLoS ONE">
        <title>Complete genome sequence of the aerobic CO-oxidizing thermophile Thermomicrobium roseum.</title>
        <authorList>
            <person name="Wu D."/>
            <person name="Raymond J."/>
            <person name="Wu M."/>
            <person name="Chatterji S."/>
            <person name="Ren Q."/>
            <person name="Graham J.E."/>
            <person name="Bryant D.A."/>
            <person name="Robb F."/>
            <person name="Colman A."/>
            <person name="Tallon L.J."/>
            <person name="Badger J.H."/>
            <person name="Madupu R."/>
            <person name="Ward N.L."/>
            <person name="Eisen J.A."/>
        </authorList>
    </citation>
    <scope>NUCLEOTIDE SEQUENCE [LARGE SCALE GENOMIC DNA]</scope>
    <source>
        <strain evidence="4">ATCC 27502 / DSM 5159 / P-2</strain>
        <plasmid evidence="3">unnamed</plasmid>
    </source>
</reference>
<dbReference type="CDD" id="cd05936">
    <property type="entry name" value="FC-FACS_FadD_like"/>
    <property type="match status" value="1"/>
</dbReference>
<dbReference type="InterPro" id="IPR025110">
    <property type="entry name" value="AMP-bd_C"/>
</dbReference>
<dbReference type="KEGG" id="tro:trd_A0788"/>
<dbReference type="GO" id="GO:0004467">
    <property type="term" value="F:long-chain fatty acid-CoA ligase activity"/>
    <property type="evidence" value="ECO:0007669"/>
    <property type="project" value="UniProtKB-EC"/>
</dbReference>
<dbReference type="InterPro" id="IPR050237">
    <property type="entry name" value="ATP-dep_AMP-bd_enzyme"/>
</dbReference>
<feature type="domain" description="AMP-binding enzyme C-terminal" evidence="2">
    <location>
        <begin position="484"/>
        <end position="559"/>
    </location>
</feature>
<dbReference type="SUPFAM" id="SSF56801">
    <property type="entry name" value="Acetyl-CoA synthetase-like"/>
    <property type="match status" value="1"/>
</dbReference>
<gene>
    <name evidence="3" type="ordered locus">trd_A0788</name>
</gene>